<accession>A0ABM8MAV8</accession>
<evidence type="ECO:0000313" key="2">
    <source>
        <dbReference type="Proteomes" id="UP000626656"/>
    </source>
</evidence>
<proteinExistence type="predicted"/>
<organism evidence="1 2">
    <name type="scientific">Bathymodiolus thermophilus thioautotrophic gill symbiont</name>
    <dbReference type="NCBI Taxonomy" id="2360"/>
    <lineage>
        <taxon>Bacteria</taxon>
        <taxon>Pseudomonadati</taxon>
        <taxon>Pseudomonadota</taxon>
        <taxon>Gammaproteobacteria</taxon>
        <taxon>sulfur-oxidizing symbionts</taxon>
    </lineage>
</organism>
<dbReference type="EMBL" id="CAHJWF010000490">
    <property type="protein sequence ID" value="CAB5507903.1"/>
    <property type="molecule type" value="Genomic_DNA"/>
</dbReference>
<evidence type="ECO:0000313" key="1">
    <source>
        <dbReference type="EMBL" id="CAB5507903.1"/>
    </source>
</evidence>
<sequence length="57" mass="6639">MIFPNPKIEIKKNTQTPTVIMISTKKQFHLLAKNQRQPSPSLTNQTLCVFEHFKLQT</sequence>
<gene>
    <name evidence="1" type="ORF">AZO1586I_2178</name>
</gene>
<protein>
    <submittedName>
        <fullName evidence="1">Uncharacterized protein</fullName>
    </submittedName>
</protein>
<dbReference type="Proteomes" id="UP000626656">
    <property type="component" value="Unassembled WGS sequence"/>
</dbReference>
<comment type="caution">
    <text evidence="1">The sequence shown here is derived from an EMBL/GenBank/DDBJ whole genome shotgun (WGS) entry which is preliminary data.</text>
</comment>
<name>A0ABM8MAV8_9GAMM</name>
<reference evidence="1 2" key="1">
    <citation type="submission" date="2020-05" db="EMBL/GenBank/DDBJ databases">
        <authorList>
            <person name="Petersen J."/>
            <person name="Sayavedra L."/>
        </authorList>
    </citation>
    <scope>NUCLEOTIDE SEQUENCE [LARGE SCALE GENOMIC DNA]</scope>
    <source>
        <strain evidence="1">B azoricus SOX ET2 1586I</strain>
    </source>
</reference>
<keyword evidence="2" id="KW-1185">Reference proteome</keyword>